<reference evidence="1 2" key="1">
    <citation type="journal article" date="2015" name="Nature">
        <title>rRNA introns, odd ribosomes, and small enigmatic genomes across a large radiation of phyla.</title>
        <authorList>
            <person name="Brown C.T."/>
            <person name="Hug L.A."/>
            <person name="Thomas B.C."/>
            <person name="Sharon I."/>
            <person name="Castelle C.J."/>
            <person name="Singh A."/>
            <person name="Wilkins M.J."/>
            <person name="Williams K.H."/>
            <person name="Banfield J.F."/>
        </authorList>
    </citation>
    <scope>NUCLEOTIDE SEQUENCE [LARGE SCALE GENOMIC DNA]</scope>
</reference>
<dbReference type="Proteomes" id="UP000034212">
    <property type="component" value="Unassembled WGS sequence"/>
</dbReference>
<protein>
    <submittedName>
        <fullName evidence="1">Uncharacterized protein</fullName>
    </submittedName>
</protein>
<accession>A0A0G1WFB1</accession>
<evidence type="ECO:0000313" key="2">
    <source>
        <dbReference type="Proteomes" id="UP000034212"/>
    </source>
</evidence>
<dbReference type="EMBL" id="LCOQ01000006">
    <property type="protein sequence ID" value="KKU80910.1"/>
    <property type="molecule type" value="Genomic_DNA"/>
</dbReference>
<evidence type="ECO:0000313" key="1">
    <source>
        <dbReference type="EMBL" id="KKU80910.1"/>
    </source>
</evidence>
<proteinExistence type="predicted"/>
<sequence length="115" mass="12504">MASTGGMAVQQQASNIIETVCKKYGCVYARRREGYGQKEAPMDCHVLYDDHVVANFAAKEGCQSAAITNPERQPRESITVIPGAMTTEGFKKFGGRTPQTSEGHRIEVLGFSFSA</sequence>
<gene>
    <name evidence="1" type="ORF">UY08_C0006G0006</name>
</gene>
<dbReference type="AlphaFoldDB" id="A0A0G1WFB1"/>
<comment type="caution">
    <text evidence="1">The sequence shown here is derived from an EMBL/GenBank/DDBJ whole genome shotgun (WGS) entry which is preliminary data.</text>
</comment>
<name>A0A0G1WFB1_9BACT</name>
<organism evidence="1 2">
    <name type="scientific">Candidatus Gottesmanbacteria bacterium GW2011_GWA1_47_8</name>
    <dbReference type="NCBI Taxonomy" id="1618438"/>
    <lineage>
        <taxon>Bacteria</taxon>
        <taxon>Candidatus Gottesmaniibacteriota</taxon>
    </lineage>
</organism>